<dbReference type="InterPro" id="IPR036102">
    <property type="entry name" value="OsmC/Ohrsf"/>
</dbReference>
<dbReference type="PANTHER" id="PTHR42830:SF2">
    <property type="entry name" value="OSMC_OHR FAMILY PROTEIN"/>
    <property type="match status" value="1"/>
</dbReference>
<organism evidence="1">
    <name type="scientific">Leptolyngbya sp. NK1-12</name>
    <dbReference type="NCBI Taxonomy" id="2547451"/>
    <lineage>
        <taxon>Bacteria</taxon>
        <taxon>Bacillati</taxon>
        <taxon>Cyanobacteriota</taxon>
        <taxon>Cyanophyceae</taxon>
        <taxon>Leptolyngbyales</taxon>
        <taxon>Leptolyngbyaceae</taxon>
        <taxon>Leptolyngbya group</taxon>
        <taxon>Leptolyngbya</taxon>
    </lineage>
</organism>
<dbReference type="Pfam" id="PF02566">
    <property type="entry name" value="OsmC"/>
    <property type="match status" value="1"/>
</dbReference>
<dbReference type="InterPro" id="IPR015946">
    <property type="entry name" value="KH_dom-like_a/b"/>
</dbReference>
<sequence>MTGEHIYRATTIWTGASKGATTSYESYSREYIVAIDGKLCIVGSADAAFRGNSALHNPEDLLVSSLSACHMLSYLALCARAGIRVVSYVDEVMGQMASEQGKVRFTEVMLHPRVTIEPGDDLEKARTLHQEAHEICFIANSVAFPVRHEPLVTHAIDSEIDEDMEFDMIREFA</sequence>
<dbReference type="InterPro" id="IPR052707">
    <property type="entry name" value="OsmC_Ohr_Peroxiredoxin"/>
</dbReference>
<dbReference type="EMBL" id="CP053586">
    <property type="protein sequence ID" value="WNZ23272.1"/>
    <property type="molecule type" value="Genomic_DNA"/>
</dbReference>
<proteinExistence type="predicted"/>
<dbReference type="InterPro" id="IPR003718">
    <property type="entry name" value="OsmC/Ohr_fam"/>
</dbReference>
<reference evidence="1" key="1">
    <citation type="submission" date="2020-05" db="EMBL/GenBank/DDBJ databases">
        <authorList>
            <person name="Zhu T."/>
            <person name="Keshari N."/>
            <person name="Lu X."/>
        </authorList>
    </citation>
    <scope>NUCLEOTIDE SEQUENCE</scope>
    <source>
        <strain evidence="1">NK1-12</strain>
    </source>
</reference>
<evidence type="ECO:0000313" key="1">
    <source>
        <dbReference type="EMBL" id="WNZ23272.1"/>
    </source>
</evidence>
<dbReference type="PANTHER" id="PTHR42830">
    <property type="entry name" value="OSMOTICALLY INDUCIBLE FAMILY PROTEIN"/>
    <property type="match status" value="1"/>
</dbReference>
<name>A0AA96WBF1_9CYAN</name>
<dbReference type="AlphaFoldDB" id="A0AA96WBF1"/>
<gene>
    <name evidence="1" type="ORF">HJG54_10695</name>
</gene>
<dbReference type="SUPFAM" id="SSF82784">
    <property type="entry name" value="OsmC-like"/>
    <property type="match status" value="1"/>
</dbReference>
<accession>A0AA96WBF1</accession>
<dbReference type="RefSeq" id="WP_316434882.1">
    <property type="nucleotide sequence ID" value="NZ_CP053586.1"/>
</dbReference>
<dbReference type="Gene3D" id="3.30.300.20">
    <property type="match status" value="1"/>
</dbReference>
<protein>
    <submittedName>
        <fullName evidence="1">OsmC family peroxiredoxin</fullName>
    </submittedName>
</protein>